<keyword evidence="3 6" id="KW-0255">Endonuclease</keyword>
<dbReference type="PANTHER" id="PTHR33992">
    <property type="entry name" value="RIBONUCLEASE P PROTEIN COMPONENT"/>
    <property type="match status" value="1"/>
</dbReference>
<dbReference type="GO" id="GO:0004526">
    <property type="term" value="F:ribonuclease P activity"/>
    <property type="evidence" value="ECO:0007669"/>
    <property type="project" value="UniProtKB-UniRule"/>
</dbReference>
<keyword evidence="1 6" id="KW-0819">tRNA processing</keyword>
<dbReference type="RefSeq" id="WP_078123243.1">
    <property type="nucleotide sequence ID" value="NZ_JQDG01000006.1"/>
</dbReference>
<dbReference type="PANTHER" id="PTHR33992:SF1">
    <property type="entry name" value="RIBONUCLEASE P PROTEIN COMPONENT"/>
    <property type="match status" value="1"/>
</dbReference>
<dbReference type="AlphaFoldDB" id="A0A833H5A8"/>
<dbReference type="SUPFAM" id="SSF54211">
    <property type="entry name" value="Ribosomal protein S5 domain 2-like"/>
    <property type="match status" value="1"/>
</dbReference>
<name>A0A833H5A8_9LEPT</name>
<evidence type="ECO:0000313" key="8">
    <source>
        <dbReference type="EMBL" id="KAB2935355.1"/>
    </source>
</evidence>
<evidence type="ECO:0000256" key="2">
    <source>
        <dbReference type="ARBA" id="ARBA00022722"/>
    </source>
</evidence>
<dbReference type="GO" id="GO:0030677">
    <property type="term" value="C:ribonuclease P complex"/>
    <property type="evidence" value="ECO:0007669"/>
    <property type="project" value="TreeGrafter"/>
</dbReference>
<keyword evidence="2 6" id="KW-0540">Nuclease</keyword>
<evidence type="ECO:0000256" key="1">
    <source>
        <dbReference type="ARBA" id="ARBA00022694"/>
    </source>
</evidence>
<dbReference type="NCBIfam" id="TIGR00188">
    <property type="entry name" value="rnpA"/>
    <property type="match status" value="1"/>
</dbReference>
<dbReference type="EMBL" id="WBUI01000001">
    <property type="protein sequence ID" value="KAB2935355.1"/>
    <property type="molecule type" value="Genomic_DNA"/>
</dbReference>
<comment type="catalytic activity">
    <reaction evidence="6">
        <text>Endonucleolytic cleavage of RNA, removing 5'-extranucleotides from tRNA precursor.</text>
        <dbReference type="EC" id="3.1.26.5"/>
    </reaction>
</comment>
<comment type="similarity">
    <text evidence="6">Belongs to the RnpA family.</text>
</comment>
<dbReference type="Proteomes" id="UP000460298">
    <property type="component" value="Unassembled WGS sequence"/>
</dbReference>
<protein>
    <recommendedName>
        <fullName evidence="6 7">Ribonuclease P protein component</fullName>
        <shortName evidence="6">RNase P protein</shortName>
        <shortName evidence="6">RNaseP protein</shortName>
        <ecNumber evidence="6 7">3.1.26.5</ecNumber>
    </recommendedName>
    <alternativeName>
        <fullName evidence="6">Protein C5</fullName>
    </alternativeName>
</protein>
<dbReference type="Gene3D" id="3.30.230.10">
    <property type="match status" value="1"/>
</dbReference>
<keyword evidence="4 6" id="KW-0378">Hydrolase</keyword>
<reference evidence="8 9" key="1">
    <citation type="submission" date="2019-10" db="EMBL/GenBank/DDBJ databases">
        <title>Extracellular Electron Transfer in a Candidatus Methanoperedens spp. Enrichment Culture.</title>
        <authorList>
            <person name="Berger S."/>
            <person name="Rangel Shaw D."/>
            <person name="Berben T."/>
            <person name="In 'T Zandt M."/>
            <person name="Frank J."/>
            <person name="Reimann J."/>
            <person name="Jetten M.S.M."/>
            <person name="Welte C.U."/>
        </authorList>
    </citation>
    <scope>NUCLEOTIDE SEQUENCE [LARGE SCALE GENOMIC DNA]</scope>
    <source>
        <strain evidence="8">SB12</strain>
    </source>
</reference>
<sequence>MVSDWRLSISEYKEHVLTDRREFARLFRTGIRKSTRNVQLIFVPGKPEELRFAVCVSVRFGNSVKRNRLKRIFRAALMPYLLRIQKGWVIAVLPTGKTEGLTSTIVAEQLEDLLRSRGMLGGAHG</sequence>
<dbReference type="EC" id="3.1.26.5" evidence="6 7"/>
<proteinExistence type="inferred from homology"/>
<dbReference type="HAMAP" id="MF_00227">
    <property type="entry name" value="RNase_P"/>
    <property type="match status" value="1"/>
</dbReference>
<comment type="function">
    <text evidence="6">RNaseP catalyzes the removal of the 5'-leader sequence from pre-tRNA to produce the mature 5'-terminus. It can also cleave other RNA substrates such as 4.5S RNA. The protein component plays an auxiliary but essential role in vivo by binding to the 5'-leader sequence and broadening the substrate specificity of the ribozyme.</text>
</comment>
<gene>
    <name evidence="6 8" type="primary">rnpA</name>
    <name evidence="8" type="ORF">F9K24_01100</name>
</gene>
<accession>A0A833H5A8</accession>
<dbReference type="InterPro" id="IPR014721">
    <property type="entry name" value="Ribsml_uS5_D2-typ_fold_subgr"/>
</dbReference>
<evidence type="ECO:0000256" key="4">
    <source>
        <dbReference type="ARBA" id="ARBA00022801"/>
    </source>
</evidence>
<organism evidence="8 9">
    <name type="scientific">Leptonema illini</name>
    <dbReference type="NCBI Taxonomy" id="183"/>
    <lineage>
        <taxon>Bacteria</taxon>
        <taxon>Pseudomonadati</taxon>
        <taxon>Spirochaetota</taxon>
        <taxon>Spirochaetia</taxon>
        <taxon>Leptospirales</taxon>
        <taxon>Leptospiraceae</taxon>
        <taxon>Leptonema</taxon>
    </lineage>
</organism>
<evidence type="ECO:0000256" key="7">
    <source>
        <dbReference type="NCBIfam" id="TIGR00188"/>
    </source>
</evidence>
<comment type="subunit">
    <text evidence="6">Consists of a catalytic RNA component (M1 or rnpB) and a protein subunit.</text>
</comment>
<comment type="caution">
    <text evidence="8">The sequence shown here is derived from an EMBL/GenBank/DDBJ whole genome shotgun (WGS) entry which is preliminary data.</text>
</comment>
<evidence type="ECO:0000313" key="9">
    <source>
        <dbReference type="Proteomes" id="UP000460298"/>
    </source>
</evidence>
<dbReference type="InterPro" id="IPR020568">
    <property type="entry name" value="Ribosomal_Su5_D2-typ_SF"/>
</dbReference>
<evidence type="ECO:0000256" key="3">
    <source>
        <dbReference type="ARBA" id="ARBA00022759"/>
    </source>
</evidence>
<evidence type="ECO:0000256" key="5">
    <source>
        <dbReference type="ARBA" id="ARBA00022884"/>
    </source>
</evidence>
<dbReference type="GO" id="GO:0000049">
    <property type="term" value="F:tRNA binding"/>
    <property type="evidence" value="ECO:0007669"/>
    <property type="project" value="UniProtKB-UniRule"/>
</dbReference>
<dbReference type="GO" id="GO:0042781">
    <property type="term" value="F:3'-tRNA processing endoribonuclease activity"/>
    <property type="evidence" value="ECO:0007669"/>
    <property type="project" value="TreeGrafter"/>
</dbReference>
<dbReference type="Pfam" id="PF00825">
    <property type="entry name" value="Ribonuclease_P"/>
    <property type="match status" value="1"/>
</dbReference>
<dbReference type="GO" id="GO:0001682">
    <property type="term" value="P:tRNA 5'-leader removal"/>
    <property type="evidence" value="ECO:0007669"/>
    <property type="project" value="UniProtKB-UniRule"/>
</dbReference>
<evidence type="ECO:0000256" key="6">
    <source>
        <dbReference type="HAMAP-Rule" id="MF_00227"/>
    </source>
</evidence>
<dbReference type="InterPro" id="IPR000100">
    <property type="entry name" value="RNase_P"/>
</dbReference>
<dbReference type="OrthoDB" id="9810867at2"/>
<keyword evidence="5 6" id="KW-0694">RNA-binding</keyword>